<proteinExistence type="predicted"/>
<dbReference type="EMBL" id="CP120682">
    <property type="protein sequence ID" value="WKN40157.1"/>
    <property type="molecule type" value="Genomic_DNA"/>
</dbReference>
<evidence type="ECO:0000313" key="1">
    <source>
        <dbReference type="EMBL" id="WKN40157.1"/>
    </source>
</evidence>
<gene>
    <name evidence="1" type="ORF">K4G66_15795</name>
</gene>
<protein>
    <submittedName>
        <fullName evidence="1">Uncharacterized protein</fullName>
    </submittedName>
</protein>
<organism evidence="1">
    <name type="scientific">Roseihalotalea indica</name>
    <dbReference type="NCBI Taxonomy" id="2867963"/>
    <lineage>
        <taxon>Bacteria</taxon>
        <taxon>Pseudomonadati</taxon>
        <taxon>Bacteroidota</taxon>
        <taxon>Cytophagia</taxon>
        <taxon>Cytophagales</taxon>
        <taxon>Catalimonadaceae</taxon>
        <taxon>Roseihalotalea</taxon>
    </lineage>
</organism>
<name>A0AA49JK62_9BACT</name>
<sequence>MKSQPKIQDVVQQIKSDIDLIASQTKGLKNGERFSQIKRMNELKQIATTLEDIDNSLNNLIEEQARKKSGSSS</sequence>
<accession>A0AA49JK62</accession>
<dbReference type="AlphaFoldDB" id="A0AA49JK62"/>
<reference evidence="1" key="1">
    <citation type="journal article" date="2023" name="Comput. Struct. Biotechnol. J.">
        <title>Discovery of a novel marine Bacteroidetes with a rich repertoire of carbohydrate-active enzymes.</title>
        <authorList>
            <person name="Chen B."/>
            <person name="Liu G."/>
            <person name="Chen Q."/>
            <person name="Wang H."/>
            <person name="Liu L."/>
            <person name="Tang K."/>
        </authorList>
    </citation>
    <scope>NUCLEOTIDE SEQUENCE</scope>
    <source>
        <strain evidence="1">TK19036</strain>
    </source>
</reference>
<reference evidence="1" key="2">
    <citation type="journal article" date="2024" name="Antonie Van Leeuwenhoek">
        <title>Roseihalotalea indica gen. nov., sp. nov., a halophilic Bacteroidetes from mesopelagic Southwest Indian Ocean with higher carbohydrate metabolic potential.</title>
        <authorList>
            <person name="Chen B."/>
            <person name="Zhang M."/>
            <person name="Lin D."/>
            <person name="Ye J."/>
            <person name="Tang K."/>
        </authorList>
    </citation>
    <scope>NUCLEOTIDE SEQUENCE</scope>
    <source>
        <strain evidence="1">TK19036</strain>
    </source>
</reference>